<protein>
    <submittedName>
        <fullName evidence="1">Uncharacterized protein</fullName>
    </submittedName>
</protein>
<keyword evidence="2" id="KW-1185">Reference proteome</keyword>
<dbReference type="AlphaFoldDB" id="A0A2N3WXI7"/>
<dbReference type="RefSeq" id="WP_101463019.1">
    <property type="nucleotide sequence ID" value="NZ_PJMW01000001.1"/>
</dbReference>
<organism evidence="1 2">
    <name type="scientific">Nocardia fluminea</name>
    <dbReference type="NCBI Taxonomy" id="134984"/>
    <lineage>
        <taxon>Bacteria</taxon>
        <taxon>Bacillati</taxon>
        <taxon>Actinomycetota</taxon>
        <taxon>Actinomycetes</taxon>
        <taxon>Mycobacteriales</taxon>
        <taxon>Nocardiaceae</taxon>
        <taxon>Nocardia</taxon>
    </lineage>
</organism>
<evidence type="ECO:0000313" key="2">
    <source>
        <dbReference type="Proteomes" id="UP000233766"/>
    </source>
</evidence>
<evidence type="ECO:0000313" key="1">
    <source>
        <dbReference type="EMBL" id="PKV98583.1"/>
    </source>
</evidence>
<dbReference type="OrthoDB" id="2962349at2"/>
<comment type="caution">
    <text evidence="1">The sequence shown here is derived from an EMBL/GenBank/DDBJ whole genome shotgun (WGS) entry which is preliminary data.</text>
</comment>
<gene>
    <name evidence="1" type="ORF">ATK86_0604</name>
</gene>
<name>A0A2N3WXI7_9NOCA</name>
<proteinExistence type="predicted"/>
<reference evidence="1 2" key="1">
    <citation type="submission" date="2017-12" db="EMBL/GenBank/DDBJ databases">
        <title>Sequencing the genomes of 1000 Actinobacteria strains.</title>
        <authorList>
            <person name="Klenk H.-P."/>
        </authorList>
    </citation>
    <scope>NUCLEOTIDE SEQUENCE [LARGE SCALE GENOMIC DNA]</scope>
    <source>
        <strain evidence="1 2">DSM 44489</strain>
    </source>
</reference>
<dbReference type="Proteomes" id="UP000233766">
    <property type="component" value="Unassembled WGS sequence"/>
</dbReference>
<sequence length="233" mass="25639">MRSNGSLALLVDAVAALDPQPRERQWVSLTFCVLDAVYSIGANYDHHVVPVVRRVATDFGVDIPAVTPAAATSMADPVPLSALISRYADPDALIAVAKNRQRTSTRGGIRKADAVLRYAGILDQHGVATLADGRAALFDDQRMELIDHALRTVPGEGAAGVRRGYLWMLVGDQQRVKPDRMVLRWLARIDFHVDVEGARSLLDQVSESLTDRLDRVVSPWEVDHAIWSAERLE</sequence>
<dbReference type="EMBL" id="PJMW01000001">
    <property type="protein sequence ID" value="PKV98583.1"/>
    <property type="molecule type" value="Genomic_DNA"/>
</dbReference>
<accession>A0A2N3WXI7</accession>